<dbReference type="PANTHER" id="PTHR43399">
    <property type="entry name" value="SUBTILISIN-RELATED"/>
    <property type="match status" value="1"/>
</dbReference>
<evidence type="ECO:0000259" key="7">
    <source>
        <dbReference type="Pfam" id="PF00082"/>
    </source>
</evidence>
<evidence type="ECO:0000313" key="8">
    <source>
        <dbReference type="EMBL" id="SDI40435.1"/>
    </source>
</evidence>
<dbReference type="SUPFAM" id="SSF52743">
    <property type="entry name" value="Subtilisin-like"/>
    <property type="match status" value="1"/>
</dbReference>
<keyword evidence="3 5" id="KW-0378">Hydrolase</keyword>
<dbReference type="InterPro" id="IPR015500">
    <property type="entry name" value="Peptidase_S8_subtilisin-rel"/>
</dbReference>
<sequence>MKKQVRLIPYRVEEVLNASEEKIPKGVEMIRAPKLWKEGYKGEGNVIAVIDTGCQPDHPDLKDRIIGGRNFTDDYNSDPENFSDNQGHGTHVAGTIGATLDDSGVVGVAPQVNLLILKALSGEGYGSYQGIIDSIHYAIDWRGDNGERVRVISMSLGGPNDIHEMHDAIKRAVENNILVVCAAGNEGDQDESTEEIAYPGYYKEVVQVGAVDFDRNLAEFTNFNDEIDLVAPGVNILSTYPDNKFARLSGTSMATPHVAGAAALIINQCEDDFNRELTEPQIYSQVVKRTESLGNSRSMEGNGLIVLTNYVTSSEDKKRRQKKYASKKS</sequence>
<protein>
    <submittedName>
        <fullName evidence="8">Type II signal peptidase. Serine peptidase. MEROPS family S08A</fullName>
    </submittedName>
</protein>
<feature type="active site" description="Charge relay system" evidence="5">
    <location>
        <position position="252"/>
    </location>
</feature>
<accession>A0A1G8KAG1</accession>
<feature type="active site" description="Charge relay system" evidence="5">
    <location>
        <position position="88"/>
    </location>
</feature>
<comment type="similarity">
    <text evidence="1 5 6">Belongs to the peptidase S8 family.</text>
</comment>
<gene>
    <name evidence="8" type="ORF">SAMN05216352_107137</name>
</gene>
<dbReference type="InterPro" id="IPR000209">
    <property type="entry name" value="Peptidase_S8/S53_dom"/>
</dbReference>
<dbReference type="AlphaFoldDB" id="A0A1G8KAG1"/>
<feature type="active site" description="Charge relay system" evidence="5">
    <location>
        <position position="51"/>
    </location>
</feature>
<evidence type="ECO:0000313" key="9">
    <source>
        <dbReference type="Proteomes" id="UP000199017"/>
    </source>
</evidence>
<dbReference type="PROSITE" id="PS51892">
    <property type="entry name" value="SUBTILASE"/>
    <property type="match status" value="1"/>
</dbReference>
<dbReference type="InterPro" id="IPR036852">
    <property type="entry name" value="Peptidase_S8/S53_dom_sf"/>
</dbReference>
<dbReference type="PROSITE" id="PS00136">
    <property type="entry name" value="SUBTILASE_ASP"/>
    <property type="match status" value="1"/>
</dbReference>
<keyword evidence="2 5" id="KW-0645">Protease</keyword>
<dbReference type="InterPro" id="IPR023827">
    <property type="entry name" value="Peptidase_S8_Asp-AS"/>
</dbReference>
<dbReference type="InterPro" id="IPR034202">
    <property type="entry name" value="Subtilisin_Carlsberg-like"/>
</dbReference>
<evidence type="ECO:0000256" key="4">
    <source>
        <dbReference type="ARBA" id="ARBA00022825"/>
    </source>
</evidence>
<dbReference type="CDD" id="cd07477">
    <property type="entry name" value="Peptidases_S8_Subtilisin_subset"/>
    <property type="match status" value="1"/>
</dbReference>
<keyword evidence="9" id="KW-1185">Reference proteome</keyword>
<dbReference type="PRINTS" id="PR00723">
    <property type="entry name" value="SUBTILISIN"/>
</dbReference>
<dbReference type="InterPro" id="IPR051048">
    <property type="entry name" value="Peptidase_S8/S53_subtilisin"/>
</dbReference>
<dbReference type="Proteomes" id="UP000199017">
    <property type="component" value="Unassembled WGS sequence"/>
</dbReference>
<name>A0A1G8KAG1_9BACI</name>
<dbReference type="PANTHER" id="PTHR43399:SF4">
    <property type="entry name" value="CELL WALL-ASSOCIATED PROTEASE"/>
    <property type="match status" value="1"/>
</dbReference>
<dbReference type="STRING" id="930129.SAMN05216352_107137"/>
<dbReference type="PROSITE" id="PS00137">
    <property type="entry name" value="SUBTILASE_HIS"/>
    <property type="match status" value="1"/>
</dbReference>
<proteinExistence type="inferred from homology"/>
<evidence type="ECO:0000256" key="3">
    <source>
        <dbReference type="ARBA" id="ARBA00022801"/>
    </source>
</evidence>
<evidence type="ECO:0000256" key="5">
    <source>
        <dbReference type="PROSITE-ProRule" id="PRU01240"/>
    </source>
</evidence>
<dbReference type="InterPro" id="IPR023828">
    <property type="entry name" value="Peptidase_S8_Ser-AS"/>
</dbReference>
<dbReference type="RefSeq" id="WP_245917931.1">
    <property type="nucleotide sequence ID" value="NZ_FNDU01000007.1"/>
</dbReference>
<evidence type="ECO:0000256" key="6">
    <source>
        <dbReference type="RuleBase" id="RU003355"/>
    </source>
</evidence>
<feature type="domain" description="Peptidase S8/S53" evidence="7">
    <location>
        <begin position="42"/>
        <end position="290"/>
    </location>
</feature>
<dbReference type="GO" id="GO:0004252">
    <property type="term" value="F:serine-type endopeptidase activity"/>
    <property type="evidence" value="ECO:0007669"/>
    <property type="project" value="UniProtKB-UniRule"/>
</dbReference>
<dbReference type="GO" id="GO:0006508">
    <property type="term" value="P:proteolysis"/>
    <property type="evidence" value="ECO:0007669"/>
    <property type="project" value="UniProtKB-KW"/>
</dbReference>
<organism evidence="8 9">
    <name type="scientific">Alteribacillus bidgolensis</name>
    <dbReference type="NCBI Taxonomy" id="930129"/>
    <lineage>
        <taxon>Bacteria</taxon>
        <taxon>Bacillati</taxon>
        <taxon>Bacillota</taxon>
        <taxon>Bacilli</taxon>
        <taxon>Bacillales</taxon>
        <taxon>Bacillaceae</taxon>
        <taxon>Alteribacillus</taxon>
    </lineage>
</organism>
<dbReference type="PROSITE" id="PS00138">
    <property type="entry name" value="SUBTILASE_SER"/>
    <property type="match status" value="1"/>
</dbReference>
<dbReference type="InterPro" id="IPR022398">
    <property type="entry name" value="Peptidase_S8_His-AS"/>
</dbReference>
<evidence type="ECO:0000256" key="1">
    <source>
        <dbReference type="ARBA" id="ARBA00011073"/>
    </source>
</evidence>
<dbReference type="EMBL" id="FNDU01000007">
    <property type="protein sequence ID" value="SDI40435.1"/>
    <property type="molecule type" value="Genomic_DNA"/>
</dbReference>
<keyword evidence="4 5" id="KW-0720">Serine protease</keyword>
<dbReference type="Gene3D" id="3.40.50.200">
    <property type="entry name" value="Peptidase S8/S53 domain"/>
    <property type="match status" value="1"/>
</dbReference>
<reference evidence="8 9" key="1">
    <citation type="submission" date="2016-10" db="EMBL/GenBank/DDBJ databases">
        <authorList>
            <person name="de Groot N.N."/>
        </authorList>
    </citation>
    <scope>NUCLEOTIDE SEQUENCE [LARGE SCALE GENOMIC DNA]</scope>
    <source>
        <strain evidence="9">P4B,CCM 7963,CECT 7998,DSM 25260,IBRC-M 10614,KCTC 13821</strain>
    </source>
</reference>
<evidence type="ECO:0000256" key="2">
    <source>
        <dbReference type="ARBA" id="ARBA00022670"/>
    </source>
</evidence>
<dbReference type="Pfam" id="PF00082">
    <property type="entry name" value="Peptidase_S8"/>
    <property type="match status" value="1"/>
</dbReference>